<feature type="non-terminal residue" evidence="5">
    <location>
        <position position="188"/>
    </location>
</feature>
<dbReference type="Pfam" id="PF00135">
    <property type="entry name" value="COesterase"/>
    <property type="match status" value="1"/>
</dbReference>
<keyword evidence="2" id="KW-0325">Glycoprotein</keyword>
<dbReference type="InterPro" id="IPR051093">
    <property type="entry name" value="Neuroligin/BSAL"/>
</dbReference>
<proteinExistence type="inferred from homology"/>
<evidence type="ECO:0000259" key="4">
    <source>
        <dbReference type="Pfam" id="PF00135"/>
    </source>
</evidence>
<reference evidence="5" key="1">
    <citation type="submission" date="2015-11" db="EMBL/GenBank/DDBJ databases">
        <title>De novo transcriptome assembly of four potential Pierce s Disease insect vectors from Arizona vineyards.</title>
        <authorList>
            <person name="Tassone E.E."/>
        </authorList>
    </citation>
    <scope>NUCLEOTIDE SEQUENCE</scope>
</reference>
<comment type="similarity">
    <text evidence="1">Belongs to the type-B carboxylesterase/lipase family.</text>
</comment>
<feature type="domain" description="Carboxylesterase type B" evidence="4">
    <location>
        <begin position="21"/>
        <end position="187"/>
    </location>
</feature>
<feature type="region of interest" description="Disordered" evidence="3">
    <location>
        <begin position="145"/>
        <end position="168"/>
    </location>
</feature>
<evidence type="ECO:0000256" key="2">
    <source>
        <dbReference type="ARBA" id="ARBA00023180"/>
    </source>
</evidence>
<gene>
    <name evidence="5" type="ORF">g.53100</name>
</gene>
<sequence>SYGIETWKKIEVLGTLINSTYRHHQPQILATLVNEYTEWERPVQHPINTLHETMEALGDGLVVAPVMRTADLYSGSSFLYVFNHHLRVTQSPQKQGCVHGEELLYMFGVPLANSSNKTSFSHNFSKADVRLSKAVMTYWSNFARTGNPNKGQDHSPHHSQKTHKPSTEKWLPYDTVHKRYLLLDSRPS</sequence>
<dbReference type="InterPro" id="IPR002018">
    <property type="entry name" value="CarbesteraseB"/>
</dbReference>
<dbReference type="AlphaFoldDB" id="A0A1B6MP62"/>
<name>A0A1B6MP62_9HEMI</name>
<accession>A0A1B6MP62</accession>
<dbReference type="InterPro" id="IPR029058">
    <property type="entry name" value="AB_hydrolase_fold"/>
</dbReference>
<dbReference type="EMBL" id="GEBQ01002284">
    <property type="protein sequence ID" value="JAT37693.1"/>
    <property type="molecule type" value="Transcribed_RNA"/>
</dbReference>
<evidence type="ECO:0000256" key="1">
    <source>
        <dbReference type="ARBA" id="ARBA00005964"/>
    </source>
</evidence>
<evidence type="ECO:0000313" key="5">
    <source>
        <dbReference type="EMBL" id="JAT37693.1"/>
    </source>
</evidence>
<feature type="non-terminal residue" evidence="5">
    <location>
        <position position="1"/>
    </location>
</feature>
<dbReference type="SUPFAM" id="SSF53474">
    <property type="entry name" value="alpha/beta-Hydrolases"/>
    <property type="match status" value="1"/>
</dbReference>
<protein>
    <recommendedName>
        <fullName evidence="4">Carboxylesterase type B domain-containing protein</fullName>
    </recommendedName>
</protein>
<evidence type="ECO:0000256" key="3">
    <source>
        <dbReference type="SAM" id="MobiDB-lite"/>
    </source>
</evidence>
<dbReference type="PANTHER" id="PTHR43903">
    <property type="entry name" value="NEUROLIGIN"/>
    <property type="match status" value="1"/>
</dbReference>
<organism evidence="5">
    <name type="scientific">Graphocephala atropunctata</name>
    <dbReference type="NCBI Taxonomy" id="36148"/>
    <lineage>
        <taxon>Eukaryota</taxon>
        <taxon>Metazoa</taxon>
        <taxon>Ecdysozoa</taxon>
        <taxon>Arthropoda</taxon>
        <taxon>Hexapoda</taxon>
        <taxon>Insecta</taxon>
        <taxon>Pterygota</taxon>
        <taxon>Neoptera</taxon>
        <taxon>Paraneoptera</taxon>
        <taxon>Hemiptera</taxon>
        <taxon>Auchenorrhyncha</taxon>
        <taxon>Membracoidea</taxon>
        <taxon>Cicadellidae</taxon>
        <taxon>Cicadellinae</taxon>
        <taxon>Cicadellini</taxon>
        <taxon>Graphocephala</taxon>
    </lineage>
</organism>
<dbReference type="Gene3D" id="3.40.50.1820">
    <property type="entry name" value="alpha/beta hydrolase"/>
    <property type="match status" value="1"/>
</dbReference>